<dbReference type="AlphaFoldDB" id="A0AAD5Y5J8"/>
<evidence type="ECO:0000313" key="2">
    <source>
        <dbReference type="EMBL" id="KAJ3253556.1"/>
    </source>
</evidence>
<sequence length="113" mass="12699">MILSTIIAMMTVGEAAAWKLTIYNQENYQGNHLQYHSNTGDRGCYSWGTYPNMNDKVKSFKWEGDSLTCLKFYADAECRGDRLGSFVADTDRPSVTQNGQRMSSAFVDGRFGC</sequence>
<proteinExistence type="predicted"/>
<keyword evidence="1" id="KW-0732">Signal</keyword>
<dbReference type="EMBL" id="JADGKB010000106">
    <property type="protein sequence ID" value="KAJ3253556.1"/>
    <property type="molecule type" value="Genomic_DNA"/>
</dbReference>
<organism evidence="2 3">
    <name type="scientific">Boothiomyces macroporosus</name>
    <dbReference type="NCBI Taxonomy" id="261099"/>
    <lineage>
        <taxon>Eukaryota</taxon>
        <taxon>Fungi</taxon>
        <taxon>Fungi incertae sedis</taxon>
        <taxon>Chytridiomycota</taxon>
        <taxon>Chytridiomycota incertae sedis</taxon>
        <taxon>Chytridiomycetes</taxon>
        <taxon>Rhizophydiales</taxon>
        <taxon>Terramycetaceae</taxon>
        <taxon>Boothiomyces</taxon>
    </lineage>
</organism>
<evidence type="ECO:0000313" key="3">
    <source>
        <dbReference type="Proteomes" id="UP001210925"/>
    </source>
</evidence>
<dbReference type="InterPro" id="IPR011024">
    <property type="entry name" value="G_crystallin-like"/>
</dbReference>
<name>A0AAD5Y5J8_9FUNG</name>
<feature type="signal peptide" evidence="1">
    <location>
        <begin position="1"/>
        <end position="17"/>
    </location>
</feature>
<accession>A0AAD5Y5J8</accession>
<keyword evidence="3" id="KW-1185">Reference proteome</keyword>
<evidence type="ECO:0000256" key="1">
    <source>
        <dbReference type="SAM" id="SignalP"/>
    </source>
</evidence>
<comment type="caution">
    <text evidence="2">The sequence shown here is derived from an EMBL/GenBank/DDBJ whole genome shotgun (WGS) entry which is preliminary data.</text>
</comment>
<reference evidence="2" key="1">
    <citation type="submission" date="2020-05" db="EMBL/GenBank/DDBJ databases">
        <title>Phylogenomic resolution of chytrid fungi.</title>
        <authorList>
            <person name="Stajich J.E."/>
            <person name="Amses K."/>
            <person name="Simmons R."/>
            <person name="Seto K."/>
            <person name="Myers J."/>
            <person name="Bonds A."/>
            <person name="Quandt C.A."/>
            <person name="Barry K."/>
            <person name="Liu P."/>
            <person name="Grigoriev I."/>
            <person name="Longcore J.E."/>
            <person name="James T.Y."/>
        </authorList>
    </citation>
    <scope>NUCLEOTIDE SEQUENCE</scope>
    <source>
        <strain evidence="2">PLAUS21</strain>
    </source>
</reference>
<gene>
    <name evidence="2" type="ORF">HK103_000464</name>
</gene>
<feature type="chain" id="PRO_5042148439" evidence="1">
    <location>
        <begin position="18"/>
        <end position="113"/>
    </location>
</feature>
<dbReference type="Proteomes" id="UP001210925">
    <property type="component" value="Unassembled WGS sequence"/>
</dbReference>
<dbReference type="Gene3D" id="2.60.20.10">
    <property type="entry name" value="Crystallins"/>
    <property type="match status" value="1"/>
</dbReference>
<dbReference type="SUPFAM" id="SSF49695">
    <property type="entry name" value="gamma-Crystallin-like"/>
    <property type="match status" value="1"/>
</dbReference>
<protein>
    <submittedName>
        <fullName evidence="2">Uncharacterized protein</fullName>
    </submittedName>
</protein>